<feature type="binding site" evidence="7">
    <location>
        <position position="236"/>
    </location>
    <ligand>
        <name>Mg(2+)</name>
        <dbReference type="ChEBI" id="CHEBI:18420"/>
    </ligand>
</feature>
<feature type="compositionally biased region" description="Pro residues" evidence="8">
    <location>
        <begin position="395"/>
        <end position="404"/>
    </location>
</feature>
<dbReference type="GO" id="GO:0071555">
    <property type="term" value="P:cell wall organization"/>
    <property type="evidence" value="ECO:0007669"/>
    <property type="project" value="TreeGrafter"/>
</dbReference>
<evidence type="ECO:0000256" key="9">
    <source>
        <dbReference type="SAM" id="Phobius"/>
    </source>
</evidence>
<dbReference type="PROSITE" id="PS01348">
    <property type="entry name" value="MRAY_2"/>
    <property type="match status" value="1"/>
</dbReference>
<gene>
    <name evidence="10" type="ORF">SAMN05443637_103248</name>
</gene>
<dbReference type="GO" id="GO:0005886">
    <property type="term" value="C:plasma membrane"/>
    <property type="evidence" value="ECO:0007669"/>
    <property type="project" value="UniProtKB-SubCell"/>
</dbReference>
<name>A0A1M6QD40_PSETH</name>
<keyword evidence="11" id="KW-1185">Reference proteome</keyword>
<protein>
    <submittedName>
        <fullName evidence="10">UDP-GlcNAc:undecaprenyl-phosphate GlcNAc-1-phosphate transferase</fullName>
    </submittedName>
</protein>
<evidence type="ECO:0000256" key="4">
    <source>
        <dbReference type="ARBA" id="ARBA00022692"/>
    </source>
</evidence>
<evidence type="ECO:0000256" key="1">
    <source>
        <dbReference type="ARBA" id="ARBA00004651"/>
    </source>
</evidence>
<evidence type="ECO:0000313" key="11">
    <source>
        <dbReference type="Proteomes" id="UP000184363"/>
    </source>
</evidence>
<dbReference type="Pfam" id="PF00953">
    <property type="entry name" value="Glycos_transf_4"/>
    <property type="match status" value="1"/>
</dbReference>
<feature type="transmembrane region" description="Helical" evidence="9">
    <location>
        <begin position="325"/>
        <end position="344"/>
    </location>
</feature>
<dbReference type="PANTHER" id="PTHR22926:SF3">
    <property type="entry name" value="UNDECAPRENYL-PHOSPHATE ALPHA-N-ACETYLGLUCOSAMINYL 1-PHOSPHATE TRANSFERASE"/>
    <property type="match status" value="1"/>
</dbReference>
<evidence type="ECO:0000256" key="6">
    <source>
        <dbReference type="ARBA" id="ARBA00023136"/>
    </source>
</evidence>
<feature type="transmembrane region" description="Helical" evidence="9">
    <location>
        <begin position="350"/>
        <end position="369"/>
    </location>
</feature>
<dbReference type="Proteomes" id="UP000184363">
    <property type="component" value="Unassembled WGS sequence"/>
</dbReference>
<dbReference type="EMBL" id="FRAP01000003">
    <property type="protein sequence ID" value="SHK18096.1"/>
    <property type="molecule type" value="Genomic_DNA"/>
</dbReference>
<feature type="compositionally biased region" description="Low complexity" evidence="8">
    <location>
        <begin position="405"/>
        <end position="414"/>
    </location>
</feature>
<comment type="subcellular location">
    <subcellularLocation>
        <location evidence="1">Cell membrane</location>
        <topology evidence="1">Multi-pass membrane protein</topology>
    </subcellularLocation>
</comment>
<keyword evidence="7" id="KW-0460">Magnesium</keyword>
<dbReference type="AlphaFoldDB" id="A0A1M6QD40"/>
<dbReference type="InterPro" id="IPR018480">
    <property type="entry name" value="PNAcMuramoyl-5peptid_Trfase_CS"/>
</dbReference>
<feature type="transmembrane region" description="Helical" evidence="9">
    <location>
        <begin position="83"/>
        <end position="101"/>
    </location>
</feature>
<dbReference type="STRING" id="1848.SAMN05443637_103248"/>
<feature type="region of interest" description="Disordered" evidence="8">
    <location>
        <begin position="383"/>
        <end position="414"/>
    </location>
</feature>
<keyword evidence="5 9" id="KW-1133">Transmembrane helix</keyword>
<feature type="transmembrane region" description="Helical" evidence="9">
    <location>
        <begin position="113"/>
        <end position="132"/>
    </location>
</feature>
<evidence type="ECO:0000256" key="7">
    <source>
        <dbReference type="PIRSR" id="PIRSR600715-1"/>
    </source>
</evidence>
<feature type="transmembrane region" description="Helical" evidence="9">
    <location>
        <begin position="52"/>
        <end position="71"/>
    </location>
</feature>
<keyword evidence="3 10" id="KW-0808">Transferase</keyword>
<feature type="binding site" evidence="7">
    <location>
        <position position="168"/>
    </location>
    <ligand>
        <name>Mg(2+)</name>
        <dbReference type="ChEBI" id="CHEBI:18420"/>
    </ligand>
</feature>
<evidence type="ECO:0000256" key="8">
    <source>
        <dbReference type="SAM" id="MobiDB-lite"/>
    </source>
</evidence>
<feature type="transmembrane region" description="Helical" evidence="9">
    <location>
        <begin position="235"/>
        <end position="255"/>
    </location>
</feature>
<keyword evidence="7" id="KW-0479">Metal-binding</keyword>
<dbReference type="PANTHER" id="PTHR22926">
    <property type="entry name" value="PHOSPHO-N-ACETYLMURAMOYL-PENTAPEPTIDE-TRANSFERASE"/>
    <property type="match status" value="1"/>
</dbReference>
<evidence type="ECO:0000313" key="10">
    <source>
        <dbReference type="EMBL" id="SHK18096.1"/>
    </source>
</evidence>
<evidence type="ECO:0000256" key="2">
    <source>
        <dbReference type="ARBA" id="ARBA00022475"/>
    </source>
</evidence>
<dbReference type="GO" id="GO:0044038">
    <property type="term" value="P:cell wall macromolecule biosynthetic process"/>
    <property type="evidence" value="ECO:0007669"/>
    <property type="project" value="TreeGrafter"/>
</dbReference>
<feature type="transmembrane region" description="Helical" evidence="9">
    <location>
        <begin position="152"/>
        <end position="170"/>
    </location>
</feature>
<proteinExistence type="predicted"/>
<dbReference type="GO" id="GO:0046872">
    <property type="term" value="F:metal ion binding"/>
    <property type="evidence" value="ECO:0007669"/>
    <property type="project" value="UniProtKB-KW"/>
</dbReference>
<feature type="transmembrane region" description="Helical" evidence="9">
    <location>
        <begin position="12"/>
        <end position="31"/>
    </location>
</feature>
<sequence length="414" mass="42594">MGIPFKEYLLAGSTAAVITYLLVGAVRLLALKAGAVAWPRGRDVHTTPTPRWGGIAMLGGVLAGVAIAYQLPALRLAFDTNTQEVLGAVLAAIVLCAVGIIDDRYELDALTKFAGQLTATGALLFFGVQWTVVWVPWGGPDGQYLSLGQEQGALLTVLLTVALVNAMNFIDGLDGLAAGVGAIAATATGLYALSLVAVAGNDPSVYSPALIAALLAGACLGFLPHNFSPARIFMGDSGSMLIGVMLAAATTIASGKQSPAATGSSVNLLALFSPLIVLAAVVFVPVLDLLLAVVRRTRKGLSPFAPDKMHLHHRLLEIGHSQRRAVLLIYLWAGLLAFGSVALTVIGDPVLVLVTLGIGIVFAVLATAIPRLRRLNPRAAEPATLPVTAPATVPDDPPTGPTLPLPSGGPRTSG</sequence>
<feature type="transmembrane region" description="Helical" evidence="9">
    <location>
        <begin position="275"/>
        <end position="294"/>
    </location>
</feature>
<feature type="transmembrane region" description="Helical" evidence="9">
    <location>
        <begin position="205"/>
        <end position="223"/>
    </location>
</feature>
<dbReference type="RefSeq" id="WP_084754458.1">
    <property type="nucleotide sequence ID" value="NZ_CALGVN010000032.1"/>
</dbReference>
<keyword evidence="4 9" id="KW-0812">Transmembrane</keyword>
<reference evidence="10 11" key="1">
    <citation type="submission" date="2016-11" db="EMBL/GenBank/DDBJ databases">
        <authorList>
            <person name="Jaros S."/>
            <person name="Januszkiewicz K."/>
            <person name="Wedrychowicz H."/>
        </authorList>
    </citation>
    <scope>NUCLEOTIDE SEQUENCE [LARGE SCALE GENOMIC DNA]</scope>
    <source>
        <strain evidence="10 11">DSM 43832</strain>
    </source>
</reference>
<dbReference type="CDD" id="cd06853">
    <property type="entry name" value="GT_WecA_like"/>
    <property type="match status" value="1"/>
</dbReference>
<dbReference type="InterPro" id="IPR000715">
    <property type="entry name" value="Glycosyl_transferase_4"/>
</dbReference>
<accession>A0A1M6QD40</accession>
<comment type="cofactor">
    <cofactor evidence="7">
        <name>Mg(2+)</name>
        <dbReference type="ChEBI" id="CHEBI:18420"/>
    </cofactor>
</comment>
<evidence type="ECO:0000256" key="5">
    <source>
        <dbReference type="ARBA" id="ARBA00022989"/>
    </source>
</evidence>
<dbReference type="OrthoDB" id="9783652at2"/>
<feature type="transmembrane region" description="Helical" evidence="9">
    <location>
        <begin position="177"/>
        <end position="199"/>
    </location>
</feature>
<organism evidence="10 11">
    <name type="scientific">Pseudonocardia thermophila</name>
    <dbReference type="NCBI Taxonomy" id="1848"/>
    <lineage>
        <taxon>Bacteria</taxon>
        <taxon>Bacillati</taxon>
        <taxon>Actinomycetota</taxon>
        <taxon>Actinomycetes</taxon>
        <taxon>Pseudonocardiales</taxon>
        <taxon>Pseudonocardiaceae</taxon>
        <taxon>Pseudonocardia</taxon>
    </lineage>
</organism>
<dbReference type="GO" id="GO:0009103">
    <property type="term" value="P:lipopolysaccharide biosynthetic process"/>
    <property type="evidence" value="ECO:0007669"/>
    <property type="project" value="TreeGrafter"/>
</dbReference>
<evidence type="ECO:0000256" key="3">
    <source>
        <dbReference type="ARBA" id="ARBA00022679"/>
    </source>
</evidence>
<keyword evidence="2" id="KW-1003">Cell membrane</keyword>
<dbReference type="GO" id="GO:0016780">
    <property type="term" value="F:phosphotransferase activity, for other substituted phosphate groups"/>
    <property type="evidence" value="ECO:0007669"/>
    <property type="project" value="InterPro"/>
</dbReference>
<keyword evidence="6 9" id="KW-0472">Membrane</keyword>